<evidence type="ECO:0000256" key="6">
    <source>
        <dbReference type="HAMAP-Rule" id="MF_03175"/>
    </source>
</evidence>
<sequence>MKFILMNQAAELPIEFLPRDGAYRKGRLLDSKNAEVENTTESDILQDARRAAEAHRRVRYKVQSIIKPGMTLLEIVKSIEDSTRILLSGERNNGIGFPAGMSMNSCAAHYSVNPGEKDIILTENDVLKIDFGTHSNGRIMDSAFTIAFKEEFEPLLMAAKEGTETGIRSLGIDARVCDIGRDINEVISSYEMEVDGKKWAIRPVSDLHGHSISQFKIHGGISIPAVNNRDPTRITGDTFYAVETFATTGEGFINDRSPCSHFMINTHKSRKLYNKDLIKVYEFVRDSFGTLPFSPRHLDYYNLVEGSALKSVNLLTMMGLFTPYPPLNDIDGSKVAQFEHTVYLSESGKEILTRGDDY</sequence>
<feature type="binding site" evidence="6">
    <location>
        <position position="243"/>
    </location>
    <ligand>
        <name>a divalent metal cation</name>
        <dbReference type="ChEBI" id="CHEBI:60240"/>
        <label>2</label>
        <note>catalytic</note>
    </ligand>
</feature>
<dbReference type="HAMAP" id="MF_03175">
    <property type="entry name" value="MetAP_2_euk"/>
    <property type="match status" value="1"/>
</dbReference>
<dbReference type="InterPro" id="IPR018349">
    <property type="entry name" value="Pept_M24A_MAP2_BS"/>
</dbReference>
<gene>
    <name evidence="8" type="ORF">GPU96_10g19430</name>
    <name evidence="9" type="ORF">PFJ87_10g00920</name>
</gene>
<dbReference type="InterPro" id="IPR002468">
    <property type="entry name" value="Pept_M24A_MAP2"/>
</dbReference>
<dbReference type="NCBIfam" id="TIGR00501">
    <property type="entry name" value="met_pdase_II"/>
    <property type="match status" value="1"/>
</dbReference>
<dbReference type="EMBL" id="CP075156">
    <property type="protein sequence ID" value="UTX44153.1"/>
    <property type="molecule type" value="Genomic_DNA"/>
</dbReference>
<dbReference type="InterPro" id="IPR036005">
    <property type="entry name" value="Creatinase/aminopeptidase-like"/>
</dbReference>
<dbReference type="SMR" id="A0A9Q9F931"/>
<accession>A0A9Q9F931</accession>
<dbReference type="GO" id="GO:0070006">
    <property type="term" value="F:metalloaminopeptidase activity"/>
    <property type="evidence" value="ECO:0007669"/>
    <property type="project" value="UniProtKB-UniRule"/>
</dbReference>
<evidence type="ECO:0000313" key="8">
    <source>
        <dbReference type="EMBL" id="UTX44153.1"/>
    </source>
</evidence>
<comment type="subcellular location">
    <subcellularLocation>
        <location evidence="6">Cytoplasm</location>
    </subcellularLocation>
</comment>
<feature type="binding site" evidence="6">
    <location>
        <position position="218"/>
    </location>
    <ligand>
        <name>substrate</name>
    </ligand>
</feature>
<keyword evidence="3 6" id="KW-0645">Protease</keyword>
<feature type="binding site" evidence="6">
    <location>
        <position position="141"/>
    </location>
    <ligand>
        <name>a divalent metal cation</name>
        <dbReference type="ChEBI" id="CHEBI:60240"/>
        <label>1</label>
    </ligand>
</feature>
<dbReference type="PANTHER" id="PTHR45777">
    <property type="entry name" value="METHIONINE AMINOPEPTIDASE 2"/>
    <property type="match status" value="1"/>
</dbReference>
<evidence type="ECO:0000256" key="3">
    <source>
        <dbReference type="ARBA" id="ARBA00022670"/>
    </source>
</evidence>
<feature type="binding site" evidence="6">
    <location>
        <position position="210"/>
    </location>
    <ligand>
        <name>a divalent metal cation</name>
        <dbReference type="ChEBI" id="CHEBI:60240"/>
        <label>2</label>
        <note>catalytic</note>
    </ligand>
</feature>
<keyword evidence="2 6" id="KW-0963">Cytoplasm</keyword>
<keyword evidence="1 6" id="KW-0031">Aminopeptidase</keyword>
<evidence type="ECO:0000256" key="4">
    <source>
        <dbReference type="ARBA" id="ARBA00022723"/>
    </source>
</evidence>
<evidence type="ECO:0000259" key="7">
    <source>
        <dbReference type="Pfam" id="PF00557"/>
    </source>
</evidence>
<dbReference type="GO" id="GO:0046872">
    <property type="term" value="F:metal ion binding"/>
    <property type="evidence" value="ECO:0007669"/>
    <property type="project" value="UniProtKB-UniRule"/>
</dbReference>
<reference evidence="9 11" key="2">
    <citation type="submission" date="2023-02" db="EMBL/GenBank/DDBJ databases">
        <title>Encephalitozoon hellem ATCC 50451 complete genome.</title>
        <authorList>
            <person name="Mascarenhas dos Santos A.C."/>
            <person name="Julian A.T."/>
            <person name="Pombert J.-F."/>
        </authorList>
    </citation>
    <scope>NUCLEOTIDE SEQUENCE [LARGE SCALE GENOMIC DNA]</scope>
    <source>
        <strain evidence="9 11">ATCC 50451</strain>
    </source>
</reference>
<feature type="binding site" evidence="6">
    <location>
        <position position="141"/>
    </location>
    <ligand>
        <name>a divalent metal cation</name>
        <dbReference type="ChEBI" id="CHEBI:60240"/>
        <label>2</label>
        <note>catalytic</note>
    </ligand>
</feature>
<dbReference type="Proteomes" id="UP001217963">
    <property type="component" value="Chromosome X"/>
</dbReference>
<dbReference type="GO" id="GO:0004239">
    <property type="term" value="F:initiator methionyl aminopeptidase activity"/>
    <property type="evidence" value="ECO:0007669"/>
    <property type="project" value="UniProtKB-UniRule"/>
</dbReference>
<organism evidence="8 10">
    <name type="scientific">Encephalitozoon hellem</name>
    <name type="common">Microsporidian parasite</name>
    <dbReference type="NCBI Taxonomy" id="27973"/>
    <lineage>
        <taxon>Eukaryota</taxon>
        <taxon>Fungi</taxon>
        <taxon>Fungi incertae sedis</taxon>
        <taxon>Microsporidia</taxon>
        <taxon>Unikaryonidae</taxon>
        <taxon>Encephalitozoon</taxon>
    </lineage>
</organism>
<comment type="similarity">
    <text evidence="6">Belongs to the peptidase M24A family. Methionine aminopeptidase eukaryotic type 2 subfamily.</text>
</comment>
<evidence type="ECO:0000256" key="2">
    <source>
        <dbReference type="ARBA" id="ARBA00022490"/>
    </source>
</evidence>
<dbReference type="InterPro" id="IPR000994">
    <property type="entry name" value="Pept_M24"/>
</dbReference>
<comment type="catalytic activity">
    <reaction evidence="6">
        <text>Release of N-terminal amino acids, preferentially methionine, from peptides and arylamides.</text>
        <dbReference type="EC" id="3.4.11.18"/>
    </reaction>
</comment>
<feature type="binding site" evidence="6">
    <location>
        <position position="339"/>
    </location>
    <ligand>
        <name>a divalent metal cation</name>
        <dbReference type="ChEBI" id="CHEBI:60240"/>
        <label>1</label>
    </ligand>
</feature>
<dbReference type="Pfam" id="PF00557">
    <property type="entry name" value="Peptidase_M24"/>
    <property type="match status" value="1"/>
</dbReference>
<protein>
    <recommendedName>
        <fullName evidence="6">Methionine aminopeptidase 2</fullName>
        <shortName evidence="6">MAP 2</shortName>
        <shortName evidence="6">MetAP 2</shortName>
        <ecNumber evidence="6">3.4.11.18</ecNumber>
    </recommendedName>
    <alternativeName>
        <fullName evidence="6">Peptidase M</fullName>
    </alternativeName>
</protein>
<comment type="function">
    <text evidence="6">Cotranslationally removes the N-terminal methionine from nascent proteins. The N-terminal methionine is often cleaved when the second residue in the primary sequence is small and uncharged (Met-Ala-, Cys, Gly, Pro, Ser, Thr, or Val).</text>
</comment>
<keyword evidence="4 6" id="KW-0479">Metal-binding</keyword>
<dbReference type="GO" id="GO:0005737">
    <property type="term" value="C:cytoplasm"/>
    <property type="evidence" value="ECO:0007669"/>
    <property type="project" value="UniProtKB-SubCell"/>
</dbReference>
<dbReference type="EMBL" id="CP119071">
    <property type="protein sequence ID" value="WEL39644.1"/>
    <property type="molecule type" value="Genomic_DNA"/>
</dbReference>
<dbReference type="GO" id="GO:0006508">
    <property type="term" value="P:proteolysis"/>
    <property type="evidence" value="ECO:0007669"/>
    <property type="project" value="UniProtKB-KW"/>
</dbReference>
<dbReference type="PROSITE" id="PS01202">
    <property type="entry name" value="MAP_2"/>
    <property type="match status" value="1"/>
</dbReference>
<reference evidence="8" key="1">
    <citation type="submission" date="2021-05" db="EMBL/GenBank/DDBJ databases">
        <title>Encephalitozoon hellem ATCC 50604 Complete Genome.</title>
        <authorList>
            <person name="Mascarenhas dos Santos A.C."/>
            <person name="Julian A.T."/>
            <person name="Pombert J.-F."/>
        </authorList>
    </citation>
    <scope>NUCLEOTIDE SEQUENCE</scope>
    <source>
        <strain evidence="8">ATCC 50604</strain>
    </source>
</reference>
<dbReference type="EC" id="3.4.11.18" evidence="6"/>
<dbReference type="OrthoDB" id="7848262at2759"/>
<name>A0A9Q9F931_ENCHE</name>
<feature type="binding site" evidence="6">
    <location>
        <position position="339"/>
    </location>
    <ligand>
        <name>a divalent metal cation</name>
        <dbReference type="ChEBI" id="CHEBI:60240"/>
        <label>2</label>
        <note>catalytic</note>
    </ligand>
</feature>
<keyword evidence="5 6" id="KW-0378">Hydrolase</keyword>
<dbReference type="SUPFAM" id="SSF55920">
    <property type="entry name" value="Creatinase/aminopeptidase"/>
    <property type="match status" value="1"/>
</dbReference>
<evidence type="ECO:0000313" key="11">
    <source>
        <dbReference type="Proteomes" id="UP001217963"/>
    </source>
</evidence>
<dbReference type="Gene3D" id="1.10.10.10">
    <property type="entry name" value="Winged helix-like DNA-binding domain superfamily/Winged helix DNA-binding domain"/>
    <property type="match status" value="1"/>
</dbReference>
<keyword evidence="11" id="KW-1185">Reference proteome</keyword>
<dbReference type="Gene3D" id="3.90.230.10">
    <property type="entry name" value="Creatinase/methionine aminopeptidase superfamily"/>
    <property type="match status" value="1"/>
</dbReference>
<feature type="binding site" evidence="6">
    <location>
        <position position="130"/>
    </location>
    <ligand>
        <name>a divalent metal cation</name>
        <dbReference type="ChEBI" id="CHEBI:60240"/>
        <label>1</label>
    </ligand>
</feature>
<proteinExistence type="inferred from homology"/>
<comment type="cofactor">
    <cofactor evidence="6">
        <name>Co(2+)</name>
        <dbReference type="ChEBI" id="CHEBI:48828"/>
    </cofactor>
    <cofactor evidence="6">
        <name>Zn(2+)</name>
        <dbReference type="ChEBI" id="CHEBI:29105"/>
    </cofactor>
    <cofactor evidence="6">
        <name>Mn(2+)</name>
        <dbReference type="ChEBI" id="CHEBI:29035"/>
    </cofactor>
    <cofactor evidence="6">
        <name>Fe(2+)</name>
        <dbReference type="ChEBI" id="CHEBI:29033"/>
    </cofactor>
    <text evidence="6">Binds 2 divalent metal cations per subunit. Has a high-affinity and a low affinity metal-binding site. The true nature of the physiological cofactor is under debate. The enzyme is active with cobalt, zinc, manganese or divalent iron ions. Most likely, methionine aminopeptidases function as mononuclear Fe(2+)-metalloproteases under physiological conditions, and the catalytically relevant metal-binding site has been assigned to the histidine-containing high-affinity site.</text>
</comment>
<evidence type="ECO:0000256" key="5">
    <source>
        <dbReference type="ARBA" id="ARBA00022801"/>
    </source>
</evidence>
<dbReference type="SUPFAM" id="SSF46785">
    <property type="entry name" value="Winged helix' DNA-binding domain"/>
    <property type="match status" value="1"/>
</dbReference>
<evidence type="ECO:0000313" key="10">
    <source>
        <dbReference type="Proteomes" id="UP001059546"/>
    </source>
</evidence>
<dbReference type="Proteomes" id="UP001059546">
    <property type="component" value="Chromosome X"/>
</dbReference>
<dbReference type="InterPro" id="IPR036388">
    <property type="entry name" value="WH-like_DNA-bd_sf"/>
</dbReference>
<feature type="binding site" evidence="6">
    <location>
        <position position="109"/>
    </location>
    <ligand>
        <name>substrate</name>
    </ligand>
</feature>
<dbReference type="PANTHER" id="PTHR45777:SF2">
    <property type="entry name" value="METHIONINE AMINOPEPTIDASE 2"/>
    <property type="match status" value="1"/>
</dbReference>
<dbReference type="InterPro" id="IPR050247">
    <property type="entry name" value="Met_Aminopeptidase_Type2"/>
</dbReference>
<dbReference type="InterPro" id="IPR036390">
    <property type="entry name" value="WH_DNA-bd_sf"/>
</dbReference>
<dbReference type="AlphaFoldDB" id="A0A9Q9F931"/>
<feature type="domain" description="Peptidase M24" evidence="7">
    <location>
        <begin position="48"/>
        <end position="244"/>
    </location>
</feature>
<evidence type="ECO:0000256" key="1">
    <source>
        <dbReference type="ARBA" id="ARBA00022438"/>
    </source>
</evidence>
<evidence type="ECO:0000313" key="9">
    <source>
        <dbReference type="EMBL" id="WEL39644.1"/>
    </source>
</evidence>